<dbReference type="Pfam" id="PF02518">
    <property type="entry name" value="HATPase_c"/>
    <property type="match status" value="1"/>
</dbReference>
<reference evidence="3 4" key="1">
    <citation type="submission" date="2024-09" db="EMBL/GenBank/DDBJ databases">
        <title>Genome sequencing and assembly of Phytophthora oleae, isolate VK10A, causative agent of rot of olive drupes.</title>
        <authorList>
            <person name="Conti Taguali S."/>
            <person name="Riolo M."/>
            <person name="La Spada F."/>
            <person name="Cacciola S.O."/>
            <person name="Dionisio G."/>
        </authorList>
    </citation>
    <scope>NUCLEOTIDE SEQUENCE [LARGE SCALE GENOMIC DNA]</scope>
    <source>
        <strain evidence="3 4">VK10A</strain>
    </source>
</reference>
<dbReference type="InterPro" id="IPR036890">
    <property type="entry name" value="HATPase_C_sf"/>
</dbReference>
<comment type="subcellular location">
    <subcellularLocation>
        <location evidence="1">Mitochondrion matrix</location>
    </subcellularLocation>
</comment>
<evidence type="ECO:0000256" key="1">
    <source>
        <dbReference type="RuleBase" id="RU366032"/>
    </source>
</evidence>
<proteinExistence type="inferred from homology"/>
<gene>
    <name evidence="3" type="primary">PDK2_2</name>
    <name evidence="3" type="ORF">V7S43_018222</name>
</gene>
<dbReference type="PANTHER" id="PTHR11947">
    <property type="entry name" value="PYRUVATE DEHYDROGENASE KINASE"/>
    <property type="match status" value="1"/>
</dbReference>
<evidence type="ECO:0000313" key="3">
    <source>
        <dbReference type="EMBL" id="KAL3656882.1"/>
    </source>
</evidence>
<dbReference type="Proteomes" id="UP001632037">
    <property type="component" value="Unassembled WGS sequence"/>
</dbReference>
<dbReference type="PRINTS" id="PR00344">
    <property type="entry name" value="BCTRLSENSOR"/>
</dbReference>
<dbReference type="GO" id="GO:0016301">
    <property type="term" value="F:kinase activity"/>
    <property type="evidence" value="ECO:0007669"/>
    <property type="project" value="UniProtKB-KW"/>
</dbReference>
<dbReference type="GO" id="GO:0005524">
    <property type="term" value="F:ATP binding"/>
    <property type="evidence" value="ECO:0007669"/>
    <property type="project" value="UniProtKB-UniRule"/>
</dbReference>
<evidence type="ECO:0000313" key="4">
    <source>
        <dbReference type="Proteomes" id="UP001632037"/>
    </source>
</evidence>
<dbReference type="InterPro" id="IPR039028">
    <property type="entry name" value="BCKD/PDK"/>
</dbReference>
<dbReference type="InterPro" id="IPR004358">
    <property type="entry name" value="Sig_transdc_His_kin-like_C"/>
</dbReference>
<keyword evidence="4" id="KW-1185">Reference proteome</keyword>
<protein>
    <recommendedName>
        <fullName evidence="1">Protein-serine/threonine kinase</fullName>
        <ecNumber evidence="1">2.7.11.-</ecNumber>
    </recommendedName>
</protein>
<name>A0ABD3ER05_9STRA</name>
<feature type="domain" description="Histidine kinase/HSP90-like ATPase" evidence="2">
    <location>
        <begin position="31"/>
        <end position="123"/>
    </location>
</feature>
<keyword evidence="1" id="KW-0067">ATP-binding</keyword>
<keyword evidence="1" id="KW-0547">Nucleotide-binding</keyword>
<dbReference type="GO" id="GO:0005759">
    <property type="term" value="C:mitochondrial matrix"/>
    <property type="evidence" value="ECO:0007669"/>
    <property type="project" value="UniProtKB-SubCell"/>
</dbReference>
<dbReference type="AlphaFoldDB" id="A0ABD3ER05"/>
<dbReference type="Gene3D" id="3.30.565.10">
    <property type="entry name" value="Histidine kinase-like ATPase, C-terminal domain"/>
    <property type="match status" value="1"/>
</dbReference>
<sequence>MSVTRLLHPSRRGRCGVKIFHDAIEQRADGGLPPVEIVIWQGKEDLTVKVSDQGGGVSRSRWDKLWHYDYSTSPLYPPVDPENYPTYREQFSGGGYGLSMARLFARYFGGDITFSSQEGVGSTGFIQAHRLGTSMESVVPLRRRMQTSALNWGVDRLAA</sequence>
<keyword evidence="1" id="KW-0496">Mitochondrion</keyword>
<dbReference type="EC" id="2.7.11.-" evidence="1"/>
<dbReference type="PANTHER" id="PTHR11947:SF3">
    <property type="entry name" value="[PYRUVATE DEHYDROGENASE (ACETYL-TRANSFERRING)] KINASE, MITOCHONDRIAL"/>
    <property type="match status" value="1"/>
</dbReference>
<accession>A0ABD3ER05</accession>
<keyword evidence="1 3" id="KW-0808">Transferase</keyword>
<dbReference type="SUPFAM" id="SSF55874">
    <property type="entry name" value="ATPase domain of HSP90 chaperone/DNA topoisomerase II/histidine kinase"/>
    <property type="match status" value="1"/>
</dbReference>
<dbReference type="InterPro" id="IPR003594">
    <property type="entry name" value="HATPase_dom"/>
</dbReference>
<comment type="caution">
    <text evidence="3">The sequence shown here is derived from an EMBL/GenBank/DDBJ whole genome shotgun (WGS) entry which is preliminary data.</text>
</comment>
<dbReference type="EMBL" id="JBIMZQ010000072">
    <property type="protein sequence ID" value="KAL3656882.1"/>
    <property type="molecule type" value="Genomic_DNA"/>
</dbReference>
<keyword evidence="1 3" id="KW-0418">Kinase</keyword>
<comment type="similarity">
    <text evidence="1">Belongs to the PDK/BCKDK protein kinase family.</text>
</comment>
<evidence type="ECO:0000259" key="2">
    <source>
        <dbReference type="Pfam" id="PF02518"/>
    </source>
</evidence>
<organism evidence="3 4">
    <name type="scientific">Phytophthora oleae</name>
    <dbReference type="NCBI Taxonomy" id="2107226"/>
    <lineage>
        <taxon>Eukaryota</taxon>
        <taxon>Sar</taxon>
        <taxon>Stramenopiles</taxon>
        <taxon>Oomycota</taxon>
        <taxon>Peronosporomycetes</taxon>
        <taxon>Peronosporales</taxon>
        <taxon>Peronosporaceae</taxon>
        <taxon>Phytophthora</taxon>
    </lineage>
</organism>